<dbReference type="InterPro" id="IPR002110">
    <property type="entry name" value="Ankyrin_rpt"/>
</dbReference>
<keyword evidence="2 3" id="KW-0040">ANK repeat</keyword>
<dbReference type="PROSITE" id="PS50297">
    <property type="entry name" value="ANK_REP_REGION"/>
    <property type="match status" value="1"/>
</dbReference>
<name>A0A9W6WET9_CANBO</name>
<keyword evidence="6" id="KW-1185">Reference proteome</keyword>
<feature type="region of interest" description="Disordered" evidence="4">
    <location>
        <begin position="129"/>
        <end position="164"/>
    </location>
</feature>
<evidence type="ECO:0000313" key="6">
    <source>
        <dbReference type="Proteomes" id="UP001165120"/>
    </source>
</evidence>
<dbReference type="AlphaFoldDB" id="A0A9W6WET9"/>
<feature type="compositionally biased region" description="Basic and acidic residues" evidence="4">
    <location>
        <begin position="137"/>
        <end position="152"/>
    </location>
</feature>
<reference evidence="5" key="1">
    <citation type="submission" date="2023-04" db="EMBL/GenBank/DDBJ databases">
        <title>Candida boidinii NBRC 10035.</title>
        <authorList>
            <person name="Ichikawa N."/>
            <person name="Sato H."/>
            <person name="Tonouchi N."/>
        </authorList>
    </citation>
    <scope>NUCLEOTIDE SEQUENCE</scope>
    <source>
        <strain evidence="5">NBRC 10035</strain>
    </source>
</reference>
<dbReference type="Proteomes" id="UP001165120">
    <property type="component" value="Unassembled WGS sequence"/>
</dbReference>
<accession>A0A9W6WET9</accession>
<feature type="repeat" description="ANK" evidence="3">
    <location>
        <begin position="35"/>
        <end position="67"/>
    </location>
</feature>
<dbReference type="EMBL" id="BSXN01000007">
    <property type="protein sequence ID" value="GME66586.1"/>
    <property type="molecule type" value="Genomic_DNA"/>
</dbReference>
<gene>
    <name evidence="5" type="ORF">Cboi02_000004900</name>
</gene>
<evidence type="ECO:0000256" key="1">
    <source>
        <dbReference type="ARBA" id="ARBA00022737"/>
    </source>
</evidence>
<dbReference type="SUPFAM" id="SSF48403">
    <property type="entry name" value="Ankyrin repeat"/>
    <property type="match status" value="1"/>
</dbReference>
<comment type="caution">
    <text evidence="5">The sequence shown here is derived from an EMBL/GenBank/DDBJ whole genome shotgun (WGS) entry which is preliminary data.</text>
</comment>
<dbReference type="SMART" id="SM00248">
    <property type="entry name" value="ANK"/>
    <property type="match status" value="2"/>
</dbReference>
<evidence type="ECO:0000313" key="5">
    <source>
        <dbReference type="EMBL" id="GME66586.1"/>
    </source>
</evidence>
<dbReference type="GO" id="GO:0004842">
    <property type="term" value="F:ubiquitin-protein transferase activity"/>
    <property type="evidence" value="ECO:0007669"/>
    <property type="project" value="TreeGrafter"/>
</dbReference>
<evidence type="ECO:0000256" key="3">
    <source>
        <dbReference type="PROSITE-ProRule" id="PRU00023"/>
    </source>
</evidence>
<evidence type="ECO:0000256" key="2">
    <source>
        <dbReference type="ARBA" id="ARBA00023043"/>
    </source>
</evidence>
<organism evidence="5 6">
    <name type="scientific">Candida boidinii</name>
    <name type="common">Yeast</name>
    <dbReference type="NCBI Taxonomy" id="5477"/>
    <lineage>
        <taxon>Eukaryota</taxon>
        <taxon>Fungi</taxon>
        <taxon>Dikarya</taxon>
        <taxon>Ascomycota</taxon>
        <taxon>Saccharomycotina</taxon>
        <taxon>Pichiomycetes</taxon>
        <taxon>Pichiales</taxon>
        <taxon>Pichiaceae</taxon>
        <taxon>Ogataea</taxon>
        <taxon>Ogataea/Candida clade</taxon>
    </lineage>
</organism>
<dbReference type="PANTHER" id="PTHR24171:SF8">
    <property type="entry name" value="BRCA1-ASSOCIATED RING DOMAIN PROTEIN 1"/>
    <property type="match status" value="1"/>
</dbReference>
<dbReference type="Pfam" id="PF12796">
    <property type="entry name" value="Ank_2"/>
    <property type="match status" value="1"/>
</dbReference>
<dbReference type="InterPro" id="IPR036770">
    <property type="entry name" value="Ankyrin_rpt-contain_sf"/>
</dbReference>
<protein>
    <submittedName>
        <fullName evidence="5">Unnamed protein product</fullName>
    </submittedName>
</protein>
<keyword evidence="1" id="KW-0677">Repeat</keyword>
<evidence type="ECO:0000256" key="4">
    <source>
        <dbReference type="SAM" id="MobiDB-lite"/>
    </source>
</evidence>
<sequence>MSASNIWIAASDGNLKLVTEYIESGSSSANAKDPNGYTPIHAAVSYGHIELLRYLISKGGDINIQDIDGDTPLHHAETVDVAKILINEFNANYKLKNNEGLTPAKYQEEEDEFPELIEFLNKVENYGVESVNNSNNNKDKDSSSQDNNHDGDDGLTLPNGEKFTFKLEKDVSGNGEEGEDEEMKNRRLKLQEIMANGADDEATDEKLRDFVMSAVHKHVDELRDDDENDNSKRRK</sequence>
<proteinExistence type="predicted"/>
<dbReference type="Gene3D" id="1.25.40.20">
    <property type="entry name" value="Ankyrin repeat-containing domain"/>
    <property type="match status" value="1"/>
</dbReference>
<dbReference type="PANTHER" id="PTHR24171">
    <property type="entry name" value="ANKYRIN REPEAT DOMAIN-CONTAINING PROTEIN 39-RELATED"/>
    <property type="match status" value="1"/>
</dbReference>
<dbReference type="PROSITE" id="PS50088">
    <property type="entry name" value="ANK_REPEAT"/>
    <property type="match status" value="1"/>
</dbReference>
<dbReference type="GO" id="GO:0085020">
    <property type="term" value="P:protein K6-linked ubiquitination"/>
    <property type="evidence" value="ECO:0007669"/>
    <property type="project" value="TreeGrafter"/>
</dbReference>